<protein>
    <submittedName>
        <fullName evidence="1">Uncharacterized protein</fullName>
    </submittedName>
</protein>
<sequence length="824" mass="92945">MPLVFKAKERVEFECMDCRTGSDGQWRMQFHNVLMGVGCPICKVLDPIKVRFQKQFPNYRLVPIVAKTGKPDVSTIRYQVLPRQWRLPEDFGWTPTPLTHASVREFLAKRRLPGNEGLQTYEQFLKVLQVYRRSFPEGVLRYAGKSKSGSTSPGPFYAVETGSRSLRAALKFDAIAAEGLLKHCKQEGKDRKLKRLLEKEAKQHGAKILGYGHRPSGGFEIQYVSRTGFQGCDTQWRAREKFWGQSGFRRGETLALVVLAELFPSSDWRRNTRPDFLLKANGHRLELDGYSPSHKLALEYQGNHHYKPRTLSQDDQAKHERVLTHDKLKAALCKTAGVSLVVIPDAPLDPVKFLENVVSELTRLGIRGYKSRPSIDAIRRRWRTICKNPLAPFQQQVVQRLGNHKLLTPEPSSLGKASIIRYQCGHCGQKNEAIAHGFTSGAPRRYCPQCKGRASGMKRLAATLHRWEKLGIPRAFLDQLQPKTNAAKTQFVYQCPKGHETRVHDVEHARRHIREGRFECPACMSEEVGVDVRHVASFEQYRARMRACLEILRLTPATSFSYDAKGELRVEVRCPHGHRFSVSRREVGLMARNECLNDLNIVPSACPACCYPGVKQNESGLLRGTVFHRLFVLRGMYPDAQYVHGFDPTSIGEEEYTCGQRHADGTPHPVIRVSFRNLQKHAKRYPRTHLCASCGLEHGQVVGGGKTLEELIALMKVMRDEIGRRVTLPKRMKIPTVEVISGEKIDDTGRVSTTKTRLRFWCGITDHPAITATKDYYFNRAGTRGYGFCPGCVRLVGANKAPLPSGSMLLGALRVCKLRSGAGS</sequence>
<gene>
    <name evidence="1" type="ORF">EKH80_02805</name>
</gene>
<accession>A0A432MAV7</accession>
<evidence type="ECO:0000313" key="2">
    <source>
        <dbReference type="Proteomes" id="UP000274358"/>
    </source>
</evidence>
<dbReference type="AlphaFoldDB" id="A0A432MAV7"/>
<dbReference type="RefSeq" id="WP_126683219.1">
    <property type="nucleotide sequence ID" value="NZ_RYYV01000002.1"/>
</dbReference>
<keyword evidence="2" id="KW-1185">Reference proteome</keyword>
<evidence type="ECO:0000313" key="1">
    <source>
        <dbReference type="EMBL" id="RUL78760.1"/>
    </source>
</evidence>
<dbReference type="EMBL" id="RYYV01000002">
    <property type="protein sequence ID" value="RUL78760.1"/>
    <property type="molecule type" value="Genomic_DNA"/>
</dbReference>
<proteinExistence type="predicted"/>
<reference evidence="1 2" key="1">
    <citation type="submission" date="2018-12" db="EMBL/GenBank/DDBJ databases">
        <title>Dyella dinghuensis sp. nov. DHOA06 and Dyella choica sp. nov. 4M-K27, isolated from forest soil.</title>
        <authorList>
            <person name="Qiu L.-H."/>
            <person name="Gao Z.-H."/>
        </authorList>
    </citation>
    <scope>NUCLEOTIDE SEQUENCE [LARGE SCALE GENOMIC DNA]</scope>
    <source>
        <strain evidence="1 2">4M-K27</strain>
    </source>
</reference>
<dbReference type="Proteomes" id="UP000274358">
    <property type="component" value="Unassembled WGS sequence"/>
</dbReference>
<name>A0A432MAV7_9GAMM</name>
<dbReference type="OrthoDB" id="878605at2"/>
<organism evidence="1 2">
    <name type="scientific">Dyella choica</name>
    <dbReference type="NCBI Taxonomy" id="1927959"/>
    <lineage>
        <taxon>Bacteria</taxon>
        <taxon>Pseudomonadati</taxon>
        <taxon>Pseudomonadota</taxon>
        <taxon>Gammaproteobacteria</taxon>
        <taxon>Lysobacterales</taxon>
        <taxon>Rhodanobacteraceae</taxon>
        <taxon>Dyella</taxon>
    </lineage>
</organism>
<comment type="caution">
    <text evidence="1">The sequence shown here is derived from an EMBL/GenBank/DDBJ whole genome shotgun (WGS) entry which is preliminary data.</text>
</comment>